<gene>
    <name evidence="2" type="ORF">OIU80_18855</name>
</gene>
<keyword evidence="1" id="KW-1133">Transmembrane helix</keyword>
<dbReference type="EMBL" id="JAOZEV010000021">
    <property type="protein sequence ID" value="MCV9934344.1"/>
    <property type="molecule type" value="Genomic_DNA"/>
</dbReference>
<comment type="caution">
    <text evidence="2">The sequence shown here is derived from an EMBL/GenBank/DDBJ whole genome shotgun (WGS) entry which is preliminary data.</text>
</comment>
<name>A0A9X3HN94_9FLAO</name>
<dbReference type="Gene3D" id="2.20.110.10">
    <property type="entry name" value="Histone H3 K4-specific methyltransferase SET7/9 N-terminal domain"/>
    <property type="match status" value="1"/>
</dbReference>
<keyword evidence="1" id="KW-0812">Transmembrane</keyword>
<dbReference type="RefSeq" id="WP_264288526.1">
    <property type="nucleotide sequence ID" value="NZ_JAOZEV010000021.1"/>
</dbReference>
<keyword evidence="1" id="KW-0472">Membrane</keyword>
<evidence type="ECO:0000313" key="3">
    <source>
        <dbReference type="Proteomes" id="UP001151133"/>
    </source>
</evidence>
<dbReference type="AlphaFoldDB" id="A0A9X3HN94"/>
<dbReference type="Proteomes" id="UP001151133">
    <property type="component" value="Unassembled WGS sequence"/>
</dbReference>
<feature type="transmembrane region" description="Helical" evidence="1">
    <location>
        <begin position="21"/>
        <end position="40"/>
    </location>
</feature>
<reference evidence="2" key="1">
    <citation type="submission" date="2022-10" db="EMBL/GenBank/DDBJ databases">
        <title>Two novel species of Flavobacterium.</title>
        <authorList>
            <person name="Liu Q."/>
            <person name="Xin Y.-H."/>
        </authorList>
    </citation>
    <scope>NUCLEOTIDE SEQUENCE</scope>
    <source>
        <strain evidence="2">LS1R47</strain>
    </source>
</reference>
<dbReference type="SUPFAM" id="SSF82185">
    <property type="entry name" value="Histone H3 K4-specific methyltransferase SET7/9 N-terminal domain"/>
    <property type="match status" value="1"/>
</dbReference>
<proteinExistence type="predicted"/>
<keyword evidence="3" id="KW-1185">Reference proteome</keyword>
<sequence length="273" mass="31769">MEQKLEQKLGLKGRMNKKIKVILLVVLILIIGMVVVYFSLKREKTYILKDYYPDIKQTAEYECIIKEGDTILHGQFVRYNVEGIIVAQGINVNGEPNGKSMYYFDDGIIESIHYRKNSKVTEESTYNYPSGKVREYLMYDDFGILDFLINYDELGNIKNYEGLPLIEIYQYKITNKRFQTKINQYLKVGDTLKYKYLIANIPNAKRSFKIENIGVDDSKVKRTFKKVSQVGIDVKEVLTKKGANTIRAIVKYEFKDKEKTVINDTISFDVNVH</sequence>
<protein>
    <recommendedName>
        <fullName evidence="4">MORN repeat protein</fullName>
    </recommendedName>
</protein>
<organism evidence="2 3">
    <name type="scientific">Flavobacterium frigoritolerans</name>
    <dbReference type="NCBI Taxonomy" id="2987686"/>
    <lineage>
        <taxon>Bacteria</taxon>
        <taxon>Pseudomonadati</taxon>
        <taxon>Bacteroidota</taxon>
        <taxon>Flavobacteriia</taxon>
        <taxon>Flavobacteriales</taxon>
        <taxon>Flavobacteriaceae</taxon>
        <taxon>Flavobacterium</taxon>
    </lineage>
</organism>
<evidence type="ECO:0008006" key="4">
    <source>
        <dbReference type="Google" id="ProtNLM"/>
    </source>
</evidence>
<accession>A0A9X3HN94</accession>
<evidence type="ECO:0000256" key="1">
    <source>
        <dbReference type="SAM" id="Phobius"/>
    </source>
</evidence>
<evidence type="ECO:0000313" key="2">
    <source>
        <dbReference type="EMBL" id="MCV9934344.1"/>
    </source>
</evidence>